<comment type="caution">
    <text evidence="1">The sequence shown here is derived from an EMBL/GenBank/DDBJ whole genome shotgun (WGS) entry which is preliminary data.</text>
</comment>
<proteinExistence type="predicted"/>
<name>X1GA04_9ZZZZ</name>
<accession>X1GA04</accession>
<organism evidence="1">
    <name type="scientific">marine sediment metagenome</name>
    <dbReference type="NCBI Taxonomy" id="412755"/>
    <lineage>
        <taxon>unclassified sequences</taxon>
        <taxon>metagenomes</taxon>
        <taxon>ecological metagenomes</taxon>
    </lineage>
</organism>
<evidence type="ECO:0000313" key="1">
    <source>
        <dbReference type="EMBL" id="GAH41640.1"/>
    </source>
</evidence>
<feature type="non-terminal residue" evidence="1">
    <location>
        <position position="1"/>
    </location>
</feature>
<dbReference type="EMBL" id="BARU01007127">
    <property type="protein sequence ID" value="GAH41640.1"/>
    <property type="molecule type" value="Genomic_DNA"/>
</dbReference>
<sequence length="226" mass="26816">AIPTIKFVEYFISGNLEDIKLRKNPAVGYNRNLLIKIFYEIGTVYEVKQPIGNPNMSRYYLPKNISFTRMDSHTRELTQEDRQLIMKKKESKRKVNVAIIEYEQIIRDLQTKELKEYGIKGPFIDKIADQLSASKNYEKGGFCQKIIPLDTTQIEYKKFKYQNREYLKIGSINIIKLEDKNFFLDSKGKKELIILKNLKITLNYDKNNKIYSEWEKAINKFLKYNE</sequence>
<gene>
    <name evidence="1" type="ORF">S03H2_14052</name>
</gene>
<reference evidence="1" key="1">
    <citation type="journal article" date="2014" name="Front. Microbiol.">
        <title>High frequency of phylogenetically diverse reductive dehalogenase-homologous genes in deep subseafloor sedimentary metagenomes.</title>
        <authorList>
            <person name="Kawai M."/>
            <person name="Futagami T."/>
            <person name="Toyoda A."/>
            <person name="Takaki Y."/>
            <person name="Nishi S."/>
            <person name="Hori S."/>
            <person name="Arai W."/>
            <person name="Tsubouchi T."/>
            <person name="Morono Y."/>
            <person name="Uchiyama I."/>
            <person name="Ito T."/>
            <person name="Fujiyama A."/>
            <person name="Inagaki F."/>
            <person name="Takami H."/>
        </authorList>
    </citation>
    <scope>NUCLEOTIDE SEQUENCE</scope>
    <source>
        <strain evidence="1">Expedition CK06-06</strain>
    </source>
</reference>
<protein>
    <submittedName>
        <fullName evidence="1">Uncharacterized protein</fullName>
    </submittedName>
</protein>
<dbReference type="AlphaFoldDB" id="X1GA04"/>